<sequence>MIVWVSSFPRSGNTFLRIVLKHLYGVSTSVVYDVDGVAERLGAEMVGFIERPAAIEVMRESSEVHFVKTHRQRDGQIEETDPAICLVRDGRDALVSWARQRSETDSGRYETELQAMITRRDRVGTGGWGRNVLSWLRPPAPHRVLLRYEDLVRDPRTNVERAVATVAPQLRSLPGARIPAFSELQRADDRFFRRGHTATHRDELPDELHELFWSQPDNRAAMLLLGYDENSRNPDGSVR</sequence>
<dbReference type="Pfam" id="PF00685">
    <property type="entry name" value="Sulfotransfer_1"/>
    <property type="match status" value="1"/>
</dbReference>
<proteinExistence type="predicted"/>
<dbReference type="PANTHER" id="PTHR45964:SF5">
    <property type="entry name" value="WSCD FAMILY MEMBER CG9164"/>
    <property type="match status" value="1"/>
</dbReference>
<evidence type="ECO:0000313" key="2">
    <source>
        <dbReference type="EMBL" id="GIH17177.1"/>
    </source>
</evidence>
<name>A0A8J3QW39_9ACTN</name>
<dbReference type="Gene3D" id="3.40.50.300">
    <property type="entry name" value="P-loop containing nucleotide triphosphate hydrolases"/>
    <property type="match status" value="1"/>
</dbReference>
<dbReference type="PANTHER" id="PTHR45964">
    <property type="entry name" value="WSCD FAMILY MEMBER CG9164"/>
    <property type="match status" value="1"/>
</dbReference>
<feature type="domain" description="Sulfotransferase" evidence="1">
    <location>
        <begin position="3"/>
        <end position="161"/>
    </location>
</feature>
<gene>
    <name evidence="2" type="ORF">Raf01_53490</name>
</gene>
<dbReference type="Proteomes" id="UP000642748">
    <property type="component" value="Unassembled WGS sequence"/>
</dbReference>
<dbReference type="SUPFAM" id="SSF52540">
    <property type="entry name" value="P-loop containing nucleoside triphosphate hydrolases"/>
    <property type="match status" value="1"/>
</dbReference>
<accession>A0A8J3QW39</accession>
<dbReference type="InterPro" id="IPR051589">
    <property type="entry name" value="Sialate-O-sulfotransferase"/>
</dbReference>
<keyword evidence="3" id="KW-1185">Reference proteome</keyword>
<dbReference type="InterPro" id="IPR000863">
    <property type="entry name" value="Sulfotransferase_dom"/>
</dbReference>
<evidence type="ECO:0000259" key="1">
    <source>
        <dbReference type="Pfam" id="PF00685"/>
    </source>
</evidence>
<dbReference type="EMBL" id="BONZ01000050">
    <property type="protein sequence ID" value="GIH17177.1"/>
    <property type="molecule type" value="Genomic_DNA"/>
</dbReference>
<dbReference type="AlphaFoldDB" id="A0A8J3QW39"/>
<dbReference type="InterPro" id="IPR027417">
    <property type="entry name" value="P-loop_NTPase"/>
</dbReference>
<evidence type="ECO:0000313" key="3">
    <source>
        <dbReference type="Proteomes" id="UP000642748"/>
    </source>
</evidence>
<comment type="caution">
    <text evidence="2">The sequence shown here is derived from an EMBL/GenBank/DDBJ whole genome shotgun (WGS) entry which is preliminary data.</text>
</comment>
<dbReference type="RefSeq" id="WP_203920739.1">
    <property type="nucleotide sequence ID" value="NZ_BONZ01000050.1"/>
</dbReference>
<reference evidence="2" key="1">
    <citation type="submission" date="2021-01" db="EMBL/GenBank/DDBJ databases">
        <title>Whole genome shotgun sequence of Rugosimonospora africana NBRC 104875.</title>
        <authorList>
            <person name="Komaki H."/>
            <person name="Tamura T."/>
        </authorList>
    </citation>
    <scope>NUCLEOTIDE SEQUENCE</scope>
    <source>
        <strain evidence="2">NBRC 104875</strain>
    </source>
</reference>
<organism evidence="2 3">
    <name type="scientific">Rugosimonospora africana</name>
    <dbReference type="NCBI Taxonomy" id="556532"/>
    <lineage>
        <taxon>Bacteria</taxon>
        <taxon>Bacillati</taxon>
        <taxon>Actinomycetota</taxon>
        <taxon>Actinomycetes</taxon>
        <taxon>Micromonosporales</taxon>
        <taxon>Micromonosporaceae</taxon>
        <taxon>Rugosimonospora</taxon>
    </lineage>
</organism>
<dbReference type="GO" id="GO:0008146">
    <property type="term" value="F:sulfotransferase activity"/>
    <property type="evidence" value="ECO:0007669"/>
    <property type="project" value="InterPro"/>
</dbReference>
<protein>
    <submittedName>
        <fullName evidence="2">Sulfotransferase</fullName>
    </submittedName>
</protein>